<dbReference type="RefSeq" id="WP_067517050.1">
    <property type="nucleotide sequence ID" value="NZ_JABELX010000010.1"/>
</dbReference>
<dbReference type="Proteomes" id="UP000586827">
    <property type="component" value="Unassembled WGS sequence"/>
</dbReference>
<keyword evidence="1" id="KW-0732">Signal</keyword>
<dbReference type="AlphaFoldDB" id="A0A849CAJ4"/>
<evidence type="ECO:0000313" key="2">
    <source>
        <dbReference type="EMBL" id="NNH73305.1"/>
    </source>
</evidence>
<feature type="signal peptide" evidence="1">
    <location>
        <begin position="1"/>
        <end position="30"/>
    </location>
</feature>
<accession>A0A849CAJ4</accession>
<gene>
    <name evidence="2" type="ORF">HLB23_26195</name>
</gene>
<sequence>MTMIAKLTAGITLTAATAALTLGATGTAAAATYGTPGNAVVASATCTHKNNSTIEITMDAPKIFAQAGYQPGEHQQVRYRTVVYDAVQSTIAAVTEFSSGKATATDSADVDDTKVKVVRSDPNGYRVIQQIEWLSPDQENPVAAIDLDATAYRIKDGRTLLGTFATCK</sequence>
<keyword evidence="3" id="KW-1185">Reference proteome</keyword>
<name>A0A849CAJ4_9NOCA</name>
<comment type="caution">
    <text evidence="2">The sequence shown here is derived from an EMBL/GenBank/DDBJ whole genome shotgun (WGS) entry which is preliminary data.</text>
</comment>
<protein>
    <submittedName>
        <fullName evidence="2">Uncharacterized protein</fullName>
    </submittedName>
</protein>
<organism evidence="2 3">
    <name type="scientific">Nocardia uniformis</name>
    <dbReference type="NCBI Taxonomy" id="53432"/>
    <lineage>
        <taxon>Bacteria</taxon>
        <taxon>Bacillati</taxon>
        <taxon>Actinomycetota</taxon>
        <taxon>Actinomycetes</taxon>
        <taxon>Mycobacteriales</taxon>
        <taxon>Nocardiaceae</taxon>
        <taxon>Nocardia</taxon>
    </lineage>
</organism>
<evidence type="ECO:0000313" key="3">
    <source>
        <dbReference type="Proteomes" id="UP000586827"/>
    </source>
</evidence>
<evidence type="ECO:0000256" key="1">
    <source>
        <dbReference type="SAM" id="SignalP"/>
    </source>
</evidence>
<reference evidence="2 3" key="1">
    <citation type="submission" date="2020-05" db="EMBL/GenBank/DDBJ databases">
        <title>MicrobeNet Type strains.</title>
        <authorList>
            <person name="Nicholson A.C."/>
        </authorList>
    </citation>
    <scope>NUCLEOTIDE SEQUENCE [LARGE SCALE GENOMIC DNA]</scope>
    <source>
        <strain evidence="2 3">JCM 3224</strain>
    </source>
</reference>
<dbReference type="EMBL" id="JABELX010000010">
    <property type="protein sequence ID" value="NNH73305.1"/>
    <property type="molecule type" value="Genomic_DNA"/>
</dbReference>
<proteinExistence type="predicted"/>
<feature type="chain" id="PRO_5032474484" evidence="1">
    <location>
        <begin position="31"/>
        <end position="168"/>
    </location>
</feature>